<dbReference type="GO" id="GO:0006310">
    <property type="term" value="P:DNA recombination"/>
    <property type="evidence" value="ECO:0007669"/>
    <property type="project" value="UniProtKB-KW"/>
</dbReference>
<keyword evidence="3" id="KW-0815">Transposition</keyword>
<dbReference type="InterPro" id="IPR001959">
    <property type="entry name" value="Transposase"/>
</dbReference>
<dbReference type="Pfam" id="PF01385">
    <property type="entry name" value="OrfB_IS605"/>
    <property type="match status" value="1"/>
</dbReference>
<evidence type="ECO:0000259" key="7">
    <source>
        <dbReference type="Pfam" id="PF07282"/>
    </source>
</evidence>
<keyword evidence="9" id="KW-1185">Reference proteome</keyword>
<comment type="similarity">
    <text evidence="2">In the N-terminal section; belongs to the transposase 2 family.</text>
</comment>
<dbReference type="AlphaFoldDB" id="A0A143YW82"/>
<evidence type="ECO:0000256" key="3">
    <source>
        <dbReference type="ARBA" id="ARBA00022578"/>
    </source>
</evidence>
<dbReference type="EMBL" id="FJNE01000007">
    <property type="protein sequence ID" value="CZQ98286.1"/>
    <property type="molecule type" value="Genomic_DNA"/>
</dbReference>
<comment type="similarity">
    <text evidence="1">In the C-terminal section; belongs to the transposase 35 family.</text>
</comment>
<keyword evidence="4" id="KW-0238">DNA-binding</keyword>
<accession>A0A143YW82</accession>
<feature type="domain" description="Cas12f1-like TNB" evidence="7">
    <location>
        <begin position="114"/>
        <end position="182"/>
    </location>
</feature>
<dbReference type="PANTHER" id="PTHR30405:SF25">
    <property type="entry name" value="RNA-GUIDED DNA ENDONUCLEASE INSQ-RELATED"/>
    <property type="match status" value="1"/>
</dbReference>
<evidence type="ECO:0000259" key="6">
    <source>
        <dbReference type="Pfam" id="PF01385"/>
    </source>
</evidence>
<dbReference type="NCBIfam" id="NF040570">
    <property type="entry name" value="guided_TnpB"/>
    <property type="match status" value="1"/>
</dbReference>
<dbReference type="Proteomes" id="UP000242754">
    <property type="component" value="Unassembled WGS sequence"/>
</dbReference>
<evidence type="ECO:0000256" key="1">
    <source>
        <dbReference type="ARBA" id="ARBA00008761"/>
    </source>
</evidence>
<proteinExistence type="inferred from homology"/>
<dbReference type="STRING" id="140314.SAMN04488076_11076"/>
<dbReference type="InterPro" id="IPR010095">
    <property type="entry name" value="Cas12f1-like_TNB"/>
</dbReference>
<evidence type="ECO:0000313" key="8">
    <source>
        <dbReference type="EMBL" id="CZQ98286.1"/>
    </source>
</evidence>
<dbReference type="PANTHER" id="PTHR30405">
    <property type="entry name" value="TRANSPOSASE"/>
    <property type="match status" value="1"/>
</dbReference>
<dbReference type="InterPro" id="IPR051399">
    <property type="entry name" value="RNA-guided_DNA_endo/Transpos"/>
</dbReference>
<evidence type="ECO:0000313" key="9">
    <source>
        <dbReference type="Proteomes" id="UP000242754"/>
    </source>
</evidence>
<sequence length="201" mass="23147">MKDFAVLSDETAYKNLRPFRKLERKLAKEQKVLSRRWEQAKKDGRKLSESKNYQKQRAKVAGIHEQISNARTDYLQKISTEIIKNHDIIGIKDLQVSNLVKNHKLAKAISDSSWSQFRKMLEYKACWYGKQIVAVARNFPSSQLCSGCGYQNKDVKNLAVREWDCPECHTHHDRDLNASINIKKEALRLLTAGICGDSLLN</sequence>
<feature type="domain" description="Probable transposase IS891/IS1136/IS1341" evidence="6">
    <location>
        <begin position="2"/>
        <end position="102"/>
    </location>
</feature>
<gene>
    <name evidence="8" type="ORF">Tpal_2244</name>
</gene>
<keyword evidence="5" id="KW-0233">DNA recombination</keyword>
<evidence type="ECO:0000256" key="5">
    <source>
        <dbReference type="ARBA" id="ARBA00023172"/>
    </source>
</evidence>
<dbReference type="GO" id="GO:0003677">
    <property type="term" value="F:DNA binding"/>
    <property type="evidence" value="ECO:0007669"/>
    <property type="project" value="UniProtKB-KW"/>
</dbReference>
<dbReference type="Pfam" id="PF07282">
    <property type="entry name" value="Cas12f1-like_TNB"/>
    <property type="match status" value="1"/>
</dbReference>
<name>A0A143YW82_9LACT</name>
<evidence type="ECO:0000256" key="4">
    <source>
        <dbReference type="ARBA" id="ARBA00023125"/>
    </source>
</evidence>
<organism evidence="8 9">
    <name type="scientific">Trichococcus palustris</name>
    <dbReference type="NCBI Taxonomy" id="140314"/>
    <lineage>
        <taxon>Bacteria</taxon>
        <taxon>Bacillati</taxon>
        <taxon>Bacillota</taxon>
        <taxon>Bacilli</taxon>
        <taxon>Lactobacillales</taxon>
        <taxon>Carnobacteriaceae</taxon>
        <taxon>Trichococcus</taxon>
    </lineage>
</organism>
<dbReference type="GO" id="GO:0032196">
    <property type="term" value="P:transposition"/>
    <property type="evidence" value="ECO:0007669"/>
    <property type="project" value="UniProtKB-KW"/>
</dbReference>
<protein>
    <submittedName>
        <fullName evidence="8">Transposase probable is891/is1136/is1341</fullName>
    </submittedName>
</protein>
<evidence type="ECO:0000256" key="2">
    <source>
        <dbReference type="ARBA" id="ARBA00011044"/>
    </source>
</evidence>
<dbReference type="NCBIfam" id="TIGR01766">
    <property type="entry name" value="IS200/IS605 family accessory protein TnpB-like domain"/>
    <property type="match status" value="1"/>
</dbReference>
<reference evidence="8 9" key="1">
    <citation type="submission" date="2016-02" db="EMBL/GenBank/DDBJ databases">
        <authorList>
            <person name="Wen L."/>
            <person name="He K."/>
            <person name="Yang H."/>
        </authorList>
    </citation>
    <scope>NUCLEOTIDE SEQUENCE [LARGE SCALE GENOMIC DNA]</scope>
    <source>
        <strain evidence="8">Trichococcus palustris</strain>
    </source>
</reference>